<organism evidence="2 3">
    <name type="scientific">Somion occarium</name>
    <dbReference type="NCBI Taxonomy" id="3059160"/>
    <lineage>
        <taxon>Eukaryota</taxon>
        <taxon>Fungi</taxon>
        <taxon>Dikarya</taxon>
        <taxon>Basidiomycota</taxon>
        <taxon>Agaricomycotina</taxon>
        <taxon>Agaricomycetes</taxon>
        <taxon>Polyporales</taxon>
        <taxon>Cerrenaceae</taxon>
        <taxon>Somion</taxon>
    </lineage>
</organism>
<proteinExistence type="predicted"/>
<dbReference type="Proteomes" id="UP001497453">
    <property type="component" value="Chromosome 3"/>
</dbReference>
<keyword evidence="3" id="KW-1185">Reference proteome</keyword>
<reference evidence="3" key="1">
    <citation type="submission" date="2024-04" db="EMBL/GenBank/DDBJ databases">
        <authorList>
            <person name="Shaw F."/>
            <person name="Minotto A."/>
        </authorList>
    </citation>
    <scope>NUCLEOTIDE SEQUENCE [LARGE SCALE GENOMIC DNA]</scope>
</reference>
<evidence type="ECO:0000259" key="1">
    <source>
        <dbReference type="Pfam" id="PF12680"/>
    </source>
</evidence>
<dbReference type="SUPFAM" id="SSF54427">
    <property type="entry name" value="NTF2-like"/>
    <property type="match status" value="1"/>
</dbReference>
<evidence type="ECO:0000313" key="2">
    <source>
        <dbReference type="EMBL" id="CAL1703176.1"/>
    </source>
</evidence>
<sequence>MSVEPTPAIANPSAQLQVVLKWVGGMAKADFATLESVISDDFIQEAYPVNLGIPTLTSKSAFIDHLKQILPVFSNFKAKINEVIDAPGKVVIHANATADTSINFDYVAEYIMIFTVAEQGGKLVLTKVKEFTDSKFTAGFIGALQKAAGGGAQ</sequence>
<dbReference type="InterPro" id="IPR037401">
    <property type="entry name" value="SnoaL-like"/>
</dbReference>
<accession>A0ABP1D5P5</accession>
<gene>
    <name evidence="2" type="ORF">GFSPODELE1_LOCUS4434</name>
</gene>
<dbReference type="Pfam" id="PF12680">
    <property type="entry name" value="SnoaL_2"/>
    <property type="match status" value="1"/>
</dbReference>
<feature type="domain" description="SnoaL-like" evidence="1">
    <location>
        <begin position="20"/>
        <end position="124"/>
    </location>
</feature>
<dbReference type="InterPro" id="IPR050977">
    <property type="entry name" value="Fungal_Meroterpenoid_Isomerase"/>
</dbReference>
<dbReference type="EMBL" id="OZ037946">
    <property type="protein sequence ID" value="CAL1703176.1"/>
    <property type="molecule type" value="Genomic_DNA"/>
</dbReference>
<dbReference type="PANTHER" id="PTHR39598">
    <property type="entry name" value="AUSTINOL SYNTHESIS PROTEIN F-RELATED"/>
    <property type="match status" value="1"/>
</dbReference>
<evidence type="ECO:0000313" key="3">
    <source>
        <dbReference type="Proteomes" id="UP001497453"/>
    </source>
</evidence>
<dbReference type="Gene3D" id="3.10.450.50">
    <property type="match status" value="1"/>
</dbReference>
<dbReference type="PANTHER" id="PTHR39598:SF1">
    <property type="entry name" value="AUSTINOID BIOSYNTHESIS CLUSTERS PROTEIN F-RELATED"/>
    <property type="match status" value="1"/>
</dbReference>
<dbReference type="InterPro" id="IPR032710">
    <property type="entry name" value="NTF2-like_dom_sf"/>
</dbReference>
<protein>
    <recommendedName>
        <fullName evidence="1">SnoaL-like domain-containing protein</fullName>
    </recommendedName>
</protein>
<name>A0ABP1D5P5_9APHY</name>